<dbReference type="InterPro" id="IPR049492">
    <property type="entry name" value="BD-FAE-like_dom"/>
</dbReference>
<evidence type="ECO:0000313" key="3">
    <source>
        <dbReference type="EMBL" id="CAL2080595.1"/>
    </source>
</evidence>
<name>A0ABP1EHY7_9FLAO</name>
<dbReference type="Pfam" id="PF20434">
    <property type="entry name" value="BD-FAE"/>
    <property type="match status" value="2"/>
</dbReference>
<dbReference type="SUPFAM" id="SSF53474">
    <property type="entry name" value="alpha/beta-Hydrolases"/>
    <property type="match status" value="1"/>
</dbReference>
<dbReference type="PROSITE" id="PS51257">
    <property type="entry name" value="PROKAR_LIPOPROTEIN"/>
    <property type="match status" value="1"/>
</dbReference>
<sequence>MRKLIYTFALTTILYACSSSETNDVPDTNNEAPTVTENSTYQVTVTKDITYAEGLSHQTINSSSSTVKELKLDAYVPNNSSTNRPAVLLIHGGGFVGGSKEVSQMTYLANYFAERGWVAFSINYRLQADLGTVPQEWATYIENNSALIADKDQAYALYPASRDAKAALRWVFANAGTYNINPDYVSVGGGSAGAVSATMLGVTEAEDYYGEISSSTDPTLASTNGDETTKVRTILDFWGSGVTARLINDLYGKQRFGANDAPIIIIHGTEDTTVLFSEAETLRDHYINSGVPYEFYPLEGKGHGPWNATFDGKRLEVLCFDFMVKQMNLNLQ</sequence>
<reference evidence="3 4" key="1">
    <citation type="submission" date="2024-05" db="EMBL/GenBank/DDBJ databases">
        <authorList>
            <person name="Duchaud E."/>
        </authorList>
    </citation>
    <scope>NUCLEOTIDE SEQUENCE [LARGE SCALE GENOMIC DNA]</scope>
    <source>
        <strain evidence="3">Ena-SAMPLE-TAB-13-05-2024-13:56:06:370-140302</strain>
    </source>
</reference>
<evidence type="ECO:0000259" key="2">
    <source>
        <dbReference type="Pfam" id="PF20434"/>
    </source>
</evidence>
<dbReference type="InterPro" id="IPR050300">
    <property type="entry name" value="GDXG_lipolytic_enzyme"/>
</dbReference>
<feature type="domain" description="BD-FAE-like" evidence="2">
    <location>
        <begin position="72"/>
        <end position="129"/>
    </location>
</feature>
<comment type="caution">
    <text evidence="3">The sequence shown here is derived from an EMBL/GenBank/DDBJ whole genome shotgun (WGS) entry which is preliminary data.</text>
</comment>
<dbReference type="Proteomes" id="UP001497416">
    <property type="component" value="Unassembled WGS sequence"/>
</dbReference>
<dbReference type="RefSeq" id="WP_348710839.1">
    <property type="nucleotide sequence ID" value="NZ_CAXIXY010000003.1"/>
</dbReference>
<evidence type="ECO:0000256" key="1">
    <source>
        <dbReference type="ARBA" id="ARBA00022801"/>
    </source>
</evidence>
<dbReference type="PANTHER" id="PTHR48081">
    <property type="entry name" value="AB HYDROLASE SUPERFAMILY PROTEIN C4A8.06C"/>
    <property type="match status" value="1"/>
</dbReference>
<organism evidence="3 4">
    <name type="scientific">Tenacibaculum platacis</name>
    <dbReference type="NCBI Taxonomy" id="3137852"/>
    <lineage>
        <taxon>Bacteria</taxon>
        <taxon>Pseudomonadati</taxon>
        <taxon>Bacteroidota</taxon>
        <taxon>Flavobacteriia</taxon>
        <taxon>Flavobacteriales</taxon>
        <taxon>Flavobacteriaceae</taxon>
        <taxon>Tenacibaculum</taxon>
    </lineage>
</organism>
<feature type="domain" description="BD-FAE-like" evidence="2">
    <location>
        <begin position="156"/>
        <end position="239"/>
    </location>
</feature>
<dbReference type="Gene3D" id="3.40.50.1820">
    <property type="entry name" value="alpha/beta hydrolase"/>
    <property type="match status" value="1"/>
</dbReference>
<dbReference type="EMBL" id="CAXIXY010000003">
    <property type="protein sequence ID" value="CAL2080595.1"/>
    <property type="molecule type" value="Genomic_DNA"/>
</dbReference>
<protein>
    <submittedName>
        <fullName evidence="3">Peptidase_S9 domain-containing protein</fullName>
    </submittedName>
</protein>
<proteinExistence type="predicted"/>
<evidence type="ECO:0000313" key="4">
    <source>
        <dbReference type="Proteomes" id="UP001497416"/>
    </source>
</evidence>
<gene>
    <name evidence="3" type="ORF">T190607A01A_11055</name>
</gene>
<keyword evidence="4" id="KW-1185">Reference proteome</keyword>
<accession>A0ABP1EHY7</accession>
<keyword evidence="1" id="KW-0378">Hydrolase</keyword>
<dbReference type="InterPro" id="IPR029058">
    <property type="entry name" value="AB_hydrolase_fold"/>
</dbReference>